<evidence type="ECO:0000313" key="2">
    <source>
        <dbReference type="Proteomes" id="UP000004621"/>
    </source>
</evidence>
<reference evidence="1 2" key="1">
    <citation type="submission" date="2010-01" db="EMBL/GenBank/DDBJ databases">
        <authorList>
            <person name="Weinstock G."/>
            <person name="Sodergren E."/>
            <person name="Clifton S."/>
            <person name="Fulton L."/>
            <person name="Fulton B."/>
            <person name="Courtney L."/>
            <person name="Fronick C."/>
            <person name="Harrison M."/>
            <person name="Strong C."/>
            <person name="Farmer C."/>
            <person name="Delahaunty K."/>
            <person name="Markovic C."/>
            <person name="Hall O."/>
            <person name="Minx P."/>
            <person name="Tomlinson C."/>
            <person name="Mitreva M."/>
            <person name="Nelson J."/>
            <person name="Hou S."/>
            <person name="Wollam A."/>
            <person name="Pepin K.H."/>
            <person name="Johnson M."/>
            <person name="Bhonagiri V."/>
            <person name="Nash W.E."/>
            <person name="Warren W."/>
            <person name="Chinwalla A."/>
            <person name="Mardis E.R."/>
            <person name="Wilson R.K."/>
        </authorList>
    </citation>
    <scope>NUCLEOTIDE SEQUENCE [LARGE SCALE GENOMIC DNA]</scope>
    <source>
        <strain evidence="1 2">NJ9703</strain>
    </source>
</reference>
<evidence type="ECO:0000313" key="1">
    <source>
        <dbReference type="EMBL" id="EFC52481.1"/>
    </source>
</evidence>
<organism evidence="1 2">
    <name type="scientific">Neisseria subflava NJ9703</name>
    <dbReference type="NCBI Taxonomy" id="546268"/>
    <lineage>
        <taxon>Bacteria</taxon>
        <taxon>Pseudomonadati</taxon>
        <taxon>Pseudomonadota</taxon>
        <taxon>Betaproteobacteria</taxon>
        <taxon>Neisseriales</taxon>
        <taxon>Neisseriaceae</taxon>
        <taxon>Neisseria</taxon>
    </lineage>
</organism>
<dbReference type="EMBL" id="ACEO02000004">
    <property type="protein sequence ID" value="EFC52481.1"/>
    <property type="molecule type" value="Genomic_DNA"/>
</dbReference>
<comment type="caution">
    <text evidence="1">The sequence shown here is derived from an EMBL/GenBank/DDBJ whole genome shotgun (WGS) entry which is preliminary data.</text>
</comment>
<name>A0A9W5IRS8_NEISU</name>
<dbReference type="AlphaFoldDB" id="A0A9W5IRS8"/>
<protein>
    <submittedName>
        <fullName evidence="1">Uncharacterized protein</fullName>
    </submittedName>
</protein>
<proteinExistence type="predicted"/>
<sequence>MAGKIEDELVHKGAPVRLKSALFYVVLPSTIKDKGRLKPIPATYLHF</sequence>
<dbReference type="Proteomes" id="UP000004621">
    <property type="component" value="Unassembled WGS sequence"/>
</dbReference>
<accession>A0A9W5IRS8</accession>
<gene>
    <name evidence="1" type="ORF">NEISUBOT_04228</name>
</gene>